<organism evidence="3 4">
    <name type="scientific">[Candida] anglica</name>
    <dbReference type="NCBI Taxonomy" id="148631"/>
    <lineage>
        <taxon>Eukaryota</taxon>
        <taxon>Fungi</taxon>
        <taxon>Dikarya</taxon>
        <taxon>Ascomycota</taxon>
        <taxon>Saccharomycotina</taxon>
        <taxon>Pichiomycetes</taxon>
        <taxon>Debaryomycetaceae</taxon>
        <taxon>Kurtzmaniella</taxon>
    </lineage>
</organism>
<dbReference type="PANTHER" id="PTHR13395">
    <property type="entry name" value="SISTER CHROMATID COHESION PROTEIN DCC1-RELATED"/>
    <property type="match status" value="1"/>
</dbReference>
<dbReference type="Pfam" id="PF09724">
    <property type="entry name" value="Dcc1"/>
    <property type="match status" value="1"/>
</dbReference>
<protein>
    <submittedName>
        <fullName evidence="3">Sister chromatid cohesion protein Dcc1p</fullName>
    </submittedName>
</protein>
<dbReference type="Proteomes" id="UP001497600">
    <property type="component" value="Chromosome G"/>
</dbReference>
<gene>
    <name evidence="3" type="primary">DCC1</name>
    <name evidence="3" type="ORF">CAAN4_G09978</name>
</gene>
<reference evidence="3 4" key="1">
    <citation type="submission" date="2024-01" db="EMBL/GenBank/DDBJ databases">
        <authorList>
            <consortium name="Genoscope - CEA"/>
            <person name="William W."/>
        </authorList>
    </citation>
    <scope>NUCLEOTIDE SEQUENCE [LARGE SCALE GENOMIC DNA]</scope>
    <source>
        <strain evidence="3 4">29B2s-10</strain>
    </source>
</reference>
<proteinExistence type="inferred from homology"/>
<evidence type="ECO:0000256" key="1">
    <source>
        <dbReference type="ARBA" id="ARBA00007017"/>
    </source>
</evidence>
<keyword evidence="2" id="KW-0235">DNA replication</keyword>
<comment type="similarity">
    <text evidence="1">Belongs to the DCC1 family.</text>
</comment>
<evidence type="ECO:0000313" key="3">
    <source>
        <dbReference type="EMBL" id="CAK7917737.1"/>
    </source>
</evidence>
<dbReference type="PANTHER" id="PTHR13395:SF6">
    <property type="entry name" value="SISTER CHROMATID COHESION PROTEIN DCC1"/>
    <property type="match status" value="1"/>
</dbReference>
<dbReference type="InterPro" id="IPR019128">
    <property type="entry name" value="Dcc1"/>
</dbReference>
<sequence>MYELYAQTTHSDDYSYKLVQLPADLLEYVKQQDAELTIKAPSTVNNHMVLCTKNTTYKLRQMNHSNTVLLMNDLSVNKLEKSVKPTFEGVGQVTSNSLVSMATLSYEYEPTITKGYIETERLSVYNGTNTPIPEDQQITIQTLLEESPISTVQFYKEWYNKGGCEINGHAVILSRQLLTELISTLLTILISEGIDYNESLGLDQVTSFLIKHDSSITSEIVNTVIQKFGVLDDSNSFKLDHEIISKWFGIQTLFQTSFNLISCDDFLVAWKTSLPTFYNVPIDLIQLRGNFCRPTNDKIQHLNPSTLSTTDLGMRIKELFAIAKNWDYDEFMPYIQSYIPIGKKPESIVLKYAKKKRVGKKYIVCQR</sequence>
<dbReference type="EMBL" id="OZ004259">
    <property type="protein sequence ID" value="CAK7917737.1"/>
    <property type="molecule type" value="Genomic_DNA"/>
</dbReference>
<keyword evidence="4" id="KW-1185">Reference proteome</keyword>
<evidence type="ECO:0000256" key="2">
    <source>
        <dbReference type="ARBA" id="ARBA00022705"/>
    </source>
</evidence>
<accession>A0ABP0EHN3</accession>
<evidence type="ECO:0000313" key="4">
    <source>
        <dbReference type="Proteomes" id="UP001497600"/>
    </source>
</evidence>
<name>A0ABP0EHN3_9ASCO</name>